<feature type="domain" description="Fe/B12 periplasmic-binding" evidence="2">
    <location>
        <begin position="31"/>
        <end position="280"/>
    </location>
</feature>
<protein>
    <submittedName>
        <fullName evidence="3">Cobalamin ABC transporter substrate-binding protein</fullName>
    </submittedName>
</protein>
<organism evidence="3 4">
    <name type="scientific">Candidatus Sedimenticola endophacoides</name>
    <dbReference type="NCBI Taxonomy" id="2548426"/>
    <lineage>
        <taxon>Bacteria</taxon>
        <taxon>Pseudomonadati</taxon>
        <taxon>Pseudomonadota</taxon>
        <taxon>Gammaproteobacteria</taxon>
        <taxon>Chromatiales</taxon>
        <taxon>Sedimenticolaceae</taxon>
        <taxon>Sedimenticola</taxon>
    </lineage>
</organism>
<keyword evidence="1" id="KW-0732">Signal</keyword>
<dbReference type="Gene3D" id="3.40.50.1980">
    <property type="entry name" value="Nitrogenase molybdenum iron protein domain"/>
    <property type="match status" value="2"/>
</dbReference>
<proteinExistence type="predicted"/>
<reference evidence="3 4" key="1">
    <citation type="submission" date="2018-01" db="EMBL/GenBank/DDBJ databases">
        <title>Novel co-symbiosis in the lucinid bivalve Phacoides pectinatus.</title>
        <authorList>
            <person name="Lim S.J."/>
            <person name="Davis B.G."/>
            <person name="Gill D.E."/>
            <person name="Engel A.S."/>
            <person name="Anderson L.C."/>
            <person name="Campbell B.J."/>
        </authorList>
    </citation>
    <scope>NUCLEOTIDE SEQUENCE [LARGE SCALE GENOMIC DNA]</scope>
    <source>
        <strain evidence="3">N3_P5</strain>
    </source>
</reference>
<dbReference type="PANTHER" id="PTHR30535:SF34">
    <property type="entry name" value="MOLYBDATE-BINDING PROTEIN MOLA"/>
    <property type="match status" value="1"/>
</dbReference>
<feature type="chain" id="PRO_5026766242" evidence="1">
    <location>
        <begin position="26"/>
        <end position="280"/>
    </location>
</feature>
<dbReference type="SUPFAM" id="SSF53807">
    <property type="entry name" value="Helical backbone' metal receptor"/>
    <property type="match status" value="1"/>
</dbReference>
<gene>
    <name evidence="3" type="ORF">C3L24_11630</name>
</gene>
<dbReference type="Pfam" id="PF01497">
    <property type="entry name" value="Peripla_BP_2"/>
    <property type="match status" value="1"/>
</dbReference>
<evidence type="ECO:0000313" key="4">
    <source>
        <dbReference type="Proteomes" id="UP000250928"/>
    </source>
</evidence>
<evidence type="ECO:0000259" key="2">
    <source>
        <dbReference type="PROSITE" id="PS50983"/>
    </source>
</evidence>
<dbReference type="InterPro" id="IPR050902">
    <property type="entry name" value="ABC_Transporter_SBP"/>
</dbReference>
<accession>A0A6N4DPV5</accession>
<dbReference type="EMBL" id="PQCO01000274">
    <property type="protein sequence ID" value="PUD99024.1"/>
    <property type="molecule type" value="Genomic_DNA"/>
</dbReference>
<name>A0A6N4DPV5_9GAMM</name>
<dbReference type="Proteomes" id="UP000250928">
    <property type="component" value="Unassembled WGS sequence"/>
</dbReference>
<dbReference type="PROSITE" id="PS50983">
    <property type="entry name" value="FE_B12_PBP"/>
    <property type="match status" value="1"/>
</dbReference>
<comment type="caution">
    <text evidence="3">The sequence shown here is derived from an EMBL/GenBank/DDBJ whole genome shotgun (WGS) entry which is preliminary data.</text>
</comment>
<dbReference type="InterPro" id="IPR002491">
    <property type="entry name" value="ABC_transptr_periplasmic_BD"/>
</dbReference>
<evidence type="ECO:0000313" key="3">
    <source>
        <dbReference type="EMBL" id="PUD99024.1"/>
    </source>
</evidence>
<feature type="signal peptide" evidence="1">
    <location>
        <begin position="1"/>
        <end position="25"/>
    </location>
</feature>
<dbReference type="PANTHER" id="PTHR30535">
    <property type="entry name" value="VITAMIN B12-BINDING PROTEIN"/>
    <property type="match status" value="1"/>
</dbReference>
<sequence length="280" mass="30709">MSPARSYRIATLLLLLLSAAAPTRAASPPGRVVSTNLCTDQLLLLLADERQIASVTHLAREPNSSFMAEAARGYPVNHDRVEELLALQPDLVVTGGHARTGTAALLDRLGYRVEHFPDAADLEGIRANIRRMASLLGRRARGEAVIGRMQRRIIAATTALPEKPLSALFYQPRGYTSGSGTLHDLALHLSGWRNVAAEEGIRGFAPIDLERVLLARPVQLFTSTYAPGTDSLAQRQLRHPALRQLTAARPMIEIGYRYWICGGPMIAEAVERLARARRDR</sequence>
<evidence type="ECO:0000256" key="1">
    <source>
        <dbReference type="SAM" id="SignalP"/>
    </source>
</evidence>
<dbReference type="AlphaFoldDB" id="A0A6N4DPV5"/>